<dbReference type="Proteomes" id="UP000077755">
    <property type="component" value="Chromosome 1"/>
</dbReference>
<reference evidence="1" key="2">
    <citation type="submission" date="2022-03" db="EMBL/GenBank/DDBJ databases">
        <title>Draft title - Genomic analysis of global carrot germplasm unveils the trajectory of domestication and the origin of high carotenoid orange carrot.</title>
        <authorList>
            <person name="Iorizzo M."/>
            <person name="Ellison S."/>
            <person name="Senalik D."/>
            <person name="Macko-Podgorni A."/>
            <person name="Grzebelus D."/>
            <person name="Bostan H."/>
            <person name="Rolling W."/>
            <person name="Curaba J."/>
            <person name="Simon P."/>
        </authorList>
    </citation>
    <scope>NUCLEOTIDE SEQUENCE</scope>
    <source>
        <tissue evidence="1">Leaf</tissue>
    </source>
</reference>
<dbReference type="EMBL" id="CP093343">
    <property type="protein sequence ID" value="WOG82844.1"/>
    <property type="molecule type" value="Genomic_DNA"/>
</dbReference>
<organism evidence="1 2">
    <name type="scientific">Daucus carota subsp. sativus</name>
    <name type="common">Carrot</name>
    <dbReference type="NCBI Taxonomy" id="79200"/>
    <lineage>
        <taxon>Eukaryota</taxon>
        <taxon>Viridiplantae</taxon>
        <taxon>Streptophyta</taxon>
        <taxon>Embryophyta</taxon>
        <taxon>Tracheophyta</taxon>
        <taxon>Spermatophyta</taxon>
        <taxon>Magnoliopsida</taxon>
        <taxon>eudicotyledons</taxon>
        <taxon>Gunneridae</taxon>
        <taxon>Pentapetalae</taxon>
        <taxon>asterids</taxon>
        <taxon>campanulids</taxon>
        <taxon>Apiales</taxon>
        <taxon>Apiaceae</taxon>
        <taxon>Apioideae</taxon>
        <taxon>Scandiceae</taxon>
        <taxon>Daucinae</taxon>
        <taxon>Daucus</taxon>
        <taxon>Daucus sect. Daucus</taxon>
    </lineage>
</organism>
<protein>
    <submittedName>
        <fullName evidence="1">Uncharacterized protein</fullName>
    </submittedName>
</protein>
<name>A0A166GT70_DAUCS</name>
<dbReference type="Gramene" id="KZN09318">
    <property type="protein sequence ID" value="KZN09318"/>
    <property type="gene ID" value="DCAR_001974"/>
</dbReference>
<reference evidence="1" key="1">
    <citation type="journal article" date="2016" name="Nat. Genet.">
        <title>A high-quality carrot genome assembly provides new insights into carotenoid accumulation and asterid genome evolution.</title>
        <authorList>
            <person name="Iorizzo M."/>
            <person name="Ellison S."/>
            <person name="Senalik D."/>
            <person name="Zeng P."/>
            <person name="Satapoomin P."/>
            <person name="Huang J."/>
            <person name="Bowman M."/>
            <person name="Iovene M."/>
            <person name="Sanseverino W."/>
            <person name="Cavagnaro P."/>
            <person name="Yildiz M."/>
            <person name="Macko-Podgorni A."/>
            <person name="Moranska E."/>
            <person name="Grzebelus E."/>
            <person name="Grzebelus D."/>
            <person name="Ashrafi H."/>
            <person name="Zheng Z."/>
            <person name="Cheng S."/>
            <person name="Spooner D."/>
            <person name="Van Deynze A."/>
            <person name="Simon P."/>
        </authorList>
    </citation>
    <scope>NUCLEOTIDE SEQUENCE</scope>
    <source>
        <tissue evidence="1">Leaf</tissue>
    </source>
</reference>
<keyword evidence="2" id="KW-1185">Reference proteome</keyword>
<accession>A0A166GT70</accession>
<gene>
    <name evidence="1" type="ORF">DCAR_0102012</name>
</gene>
<dbReference type="AlphaFoldDB" id="A0A166GT70"/>
<evidence type="ECO:0000313" key="2">
    <source>
        <dbReference type="Proteomes" id="UP000077755"/>
    </source>
</evidence>
<sequence length="67" mass="7642">MTKAMVNCWICLATLYSHRMMLVRAGHLFMFNSKLQELNNAVVVTSLTIKFTKEQLSGFEPSWADTS</sequence>
<evidence type="ECO:0000313" key="1">
    <source>
        <dbReference type="EMBL" id="WOG82844.1"/>
    </source>
</evidence>
<proteinExistence type="predicted"/>